<sequence>MAVLRKLILIIAALLIIAVLFGFMLPSHYSVQRSIVIDAPAEEIYPNVVDLRRWQQWGVWFKRDPEMKIDYSGPDRAIGMQSSWISETEGSGEMTITDLEHNHKVVYRLYFPDFDMASTGMVELEPVADGTRVTWSDEGEVGNNPLDRYFVLMIDGLIGPDFEMGLENLKTVVENES</sequence>
<evidence type="ECO:0000256" key="1">
    <source>
        <dbReference type="SAM" id="Phobius"/>
    </source>
</evidence>
<dbReference type="SUPFAM" id="SSF55961">
    <property type="entry name" value="Bet v1-like"/>
    <property type="match status" value="1"/>
</dbReference>
<dbReference type="AlphaFoldDB" id="A0A918MWK9"/>
<protein>
    <recommendedName>
        <fullName evidence="4">Polyketide cyclase</fullName>
    </recommendedName>
</protein>
<name>A0A918MWK9_9ALTE</name>
<reference evidence="2" key="1">
    <citation type="journal article" date="2014" name="Int. J. Syst. Evol. Microbiol.">
        <title>Complete genome sequence of Corynebacterium casei LMG S-19264T (=DSM 44701T), isolated from a smear-ripened cheese.</title>
        <authorList>
            <consortium name="US DOE Joint Genome Institute (JGI-PGF)"/>
            <person name="Walter F."/>
            <person name="Albersmeier A."/>
            <person name="Kalinowski J."/>
            <person name="Ruckert C."/>
        </authorList>
    </citation>
    <scope>NUCLEOTIDE SEQUENCE</scope>
    <source>
        <strain evidence="2">KCTC 22164</strain>
    </source>
</reference>
<feature type="transmembrane region" description="Helical" evidence="1">
    <location>
        <begin position="7"/>
        <end position="25"/>
    </location>
</feature>
<dbReference type="RefSeq" id="WP_189403648.1">
    <property type="nucleotide sequence ID" value="NZ_BMXP01000001.1"/>
</dbReference>
<dbReference type="Pfam" id="PF10604">
    <property type="entry name" value="Polyketide_cyc2"/>
    <property type="match status" value="1"/>
</dbReference>
<keyword evidence="1" id="KW-0812">Transmembrane</keyword>
<reference evidence="2" key="2">
    <citation type="submission" date="2020-09" db="EMBL/GenBank/DDBJ databases">
        <authorList>
            <person name="Sun Q."/>
            <person name="Kim S."/>
        </authorList>
    </citation>
    <scope>NUCLEOTIDE SEQUENCE</scope>
    <source>
        <strain evidence="2">KCTC 22164</strain>
    </source>
</reference>
<dbReference type="InterPro" id="IPR023393">
    <property type="entry name" value="START-like_dom_sf"/>
</dbReference>
<organism evidence="2 3">
    <name type="scientific">Alteromonas halophila</name>
    <dbReference type="NCBI Taxonomy" id="516698"/>
    <lineage>
        <taxon>Bacteria</taxon>
        <taxon>Pseudomonadati</taxon>
        <taxon>Pseudomonadota</taxon>
        <taxon>Gammaproteobacteria</taxon>
        <taxon>Alteromonadales</taxon>
        <taxon>Alteromonadaceae</taxon>
        <taxon>Alteromonas/Salinimonas group</taxon>
        <taxon>Alteromonas</taxon>
    </lineage>
</organism>
<keyword evidence="3" id="KW-1185">Reference proteome</keyword>
<dbReference type="EMBL" id="BMXP01000001">
    <property type="protein sequence ID" value="GGW76575.1"/>
    <property type="molecule type" value="Genomic_DNA"/>
</dbReference>
<proteinExistence type="predicted"/>
<dbReference type="Proteomes" id="UP000631300">
    <property type="component" value="Unassembled WGS sequence"/>
</dbReference>
<dbReference type="Gene3D" id="3.30.530.20">
    <property type="match status" value="1"/>
</dbReference>
<accession>A0A918MWK9</accession>
<dbReference type="InterPro" id="IPR019587">
    <property type="entry name" value="Polyketide_cyclase/dehydratase"/>
</dbReference>
<keyword evidence="1" id="KW-0472">Membrane</keyword>
<keyword evidence="1" id="KW-1133">Transmembrane helix</keyword>
<dbReference type="CDD" id="cd07818">
    <property type="entry name" value="SRPBCC_1"/>
    <property type="match status" value="1"/>
</dbReference>
<evidence type="ECO:0000313" key="2">
    <source>
        <dbReference type="EMBL" id="GGW76575.1"/>
    </source>
</evidence>
<evidence type="ECO:0000313" key="3">
    <source>
        <dbReference type="Proteomes" id="UP000631300"/>
    </source>
</evidence>
<gene>
    <name evidence="2" type="ORF">GCM10007391_06580</name>
</gene>
<evidence type="ECO:0008006" key="4">
    <source>
        <dbReference type="Google" id="ProtNLM"/>
    </source>
</evidence>
<comment type="caution">
    <text evidence="2">The sequence shown here is derived from an EMBL/GenBank/DDBJ whole genome shotgun (WGS) entry which is preliminary data.</text>
</comment>